<comment type="caution">
    <text evidence="2">The sequence shown here is derived from an EMBL/GenBank/DDBJ whole genome shotgun (WGS) entry which is preliminary data.</text>
</comment>
<name>A0AAE0TSB5_9PEZI</name>
<dbReference type="AlphaFoldDB" id="A0AAE0TSB5"/>
<reference evidence="2" key="2">
    <citation type="submission" date="2023-06" db="EMBL/GenBank/DDBJ databases">
        <authorList>
            <consortium name="Lawrence Berkeley National Laboratory"/>
            <person name="Haridas S."/>
            <person name="Hensen N."/>
            <person name="Bonometti L."/>
            <person name="Westerberg I."/>
            <person name="Brannstrom I.O."/>
            <person name="Guillou S."/>
            <person name="Cros-Aarteil S."/>
            <person name="Calhoun S."/>
            <person name="Kuo A."/>
            <person name="Mondo S."/>
            <person name="Pangilinan J."/>
            <person name="Riley R."/>
            <person name="Labutti K."/>
            <person name="Andreopoulos B."/>
            <person name="Lipzen A."/>
            <person name="Chen C."/>
            <person name="Yanf M."/>
            <person name="Daum C."/>
            <person name="Ng V."/>
            <person name="Clum A."/>
            <person name="Steindorff A."/>
            <person name="Ohm R."/>
            <person name="Martin F."/>
            <person name="Silar P."/>
            <person name="Natvig D."/>
            <person name="Lalanne C."/>
            <person name="Gautier V."/>
            <person name="Ament-Velasquez S.L."/>
            <person name="Kruys A."/>
            <person name="Hutchinson M.I."/>
            <person name="Powell A.J."/>
            <person name="Barry K."/>
            <person name="Miller A.N."/>
            <person name="Grigoriev I.V."/>
            <person name="Debuchy R."/>
            <person name="Gladieux P."/>
            <person name="Thoren M.H."/>
            <person name="Johannesson H."/>
        </authorList>
    </citation>
    <scope>NUCLEOTIDE SEQUENCE</scope>
    <source>
        <strain evidence="2">CBS 958.72</strain>
    </source>
</reference>
<evidence type="ECO:0000313" key="3">
    <source>
        <dbReference type="Proteomes" id="UP001287356"/>
    </source>
</evidence>
<evidence type="ECO:0000313" key="2">
    <source>
        <dbReference type="EMBL" id="KAK3379627.1"/>
    </source>
</evidence>
<protein>
    <submittedName>
        <fullName evidence="2">Uncharacterized protein</fullName>
    </submittedName>
</protein>
<sequence length="155" mass="16423">MLPSCQFGLCLITVPYQMSHPAADSSKPAPPDDEPSGYFKSDANGNFTSEFVTSVGTKRSFNGKFSTVVTQFAAKEPIVASAFDQLEGIYYITAGSTVGPTTLSITATDDGDPQHTIMFTGTLWPNIDKAYPLLGVGTWGPGLEGDDTGETRQAS</sequence>
<keyword evidence="3" id="KW-1185">Reference proteome</keyword>
<proteinExistence type="predicted"/>
<gene>
    <name evidence="2" type="ORF">B0T24DRAFT_675389</name>
</gene>
<feature type="region of interest" description="Disordered" evidence="1">
    <location>
        <begin position="21"/>
        <end position="41"/>
    </location>
</feature>
<accession>A0AAE0TSB5</accession>
<reference evidence="2" key="1">
    <citation type="journal article" date="2023" name="Mol. Phylogenet. Evol.">
        <title>Genome-scale phylogeny and comparative genomics of the fungal order Sordariales.</title>
        <authorList>
            <person name="Hensen N."/>
            <person name="Bonometti L."/>
            <person name="Westerberg I."/>
            <person name="Brannstrom I.O."/>
            <person name="Guillou S."/>
            <person name="Cros-Aarteil S."/>
            <person name="Calhoun S."/>
            <person name="Haridas S."/>
            <person name="Kuo A."/>
            <person name="Mondo S."/>
            <person name="Pangilinan J."/>
            <person name="Riley R."/>
            <person name="LaButti K."/>
            <person name="Andreopoulos B."/>
            <person name="Lipzen A."/>
            <person name="Chen C."/>
            <person name="Yan M."/>
            <person name="Daum C."/>
            <person name="Ng V."/>
            <person name="Clum A."/>
            <person name="Steindorff A."/>
            <person name="Ohm R.A."/>
            <person name="Martin F."/>
            <person name="Silar P."/>
            <person name="Natvig D.O."/>
            <person name="Lalanne C."/>
            <person name="Gautier V."/>
            <person name="Ament-Velasquez S.L."/>
            <person name="Kruys A."/>
            <person name="Hutchinson M.I."/>
            <person name="Powell A.J."/>
            <person name="Barry K."/>
            <person name="Miller A.N."/>
            <person name="Grigoriev I.V."/>
            <person name="Debuchy R."/>
            <person name="Gladieux P."/>
            <person name="Hiltunen Thoren M."/>
            <person name="Johannesson H."/>
        </authorList>
    </citation>
    <scope>NUCLEOTIDE SEQUENCE</scope>
    <source>
        <strain evidence="2">CBS 958.72</strain>
    </source>
</reference>
<dbReference type="EMBL" id="JAULSN010000002">
    <property type="protein sequence ID" value="KAK3379627.1"/>
    <property type="molecule type" value="Genomic_DNA"/>
</dbReference>
<organism evidence="2 3">
    <name type="scientific">Lasiosphaeria ovina</name>
    <dbReference type="NCBI Taxonomy" id="92902"/>
    <lineage>
        <taxon>Eukaryota</taxon>
        <taxon>Fungi</taxon>
        <taxon>Dikarya</taxon>
        <taxon>Ascomycota</taxon>
        <taxon>Pezizomycotina</taxon>
        <taxon>Sordariomycetes</taxon>
        <taxon>Sordariomycetidae</taxon>
        <taxon>Sordariales</taxon>
        <taxon>Lasiosphaeriaceae</taxon>
        <taxon>Lasiosphaeria</taxon>
    </lineage>
</organism>
<evidence type="ECO:0000256" key="1">
    <source>
        <dbReference type="SAM" id="MobiDB-lite"/>
    </source>
</evidence>
<dbReference type="Proteomes" id="UP001287356">
    <property type="component" value="Unassembled WGS sequence"/>
</dbReference>